<accession>A0A9D2NT88</accession>
<sequence length="353" mass="39001">MVEILKKNWFVVLIAVLLCGFAIFYVWDTTKDNIGGKSVDGKDVVASIDDYDLTADDLYGEMSKYATSQVYYRFRNAVIEQTVTEETDDMKSAAKQMETSLNSQAQSSASYYGSDAEELISSMLENYGLGSDELYRFCMLAQKESVMQHDYVKAHYDDLMSDVENPMIISYLELSVSDVSALSDEEQQKVDAINKALEDGESFAEVAGEYNESAYSTTNGFYGYIDENTASWISSASDVIPLDTSVLSAALELSEGETSEWIQIDNTSDSSSSSSTSAGDTMVLVHVDIAGKDNIKNMDNDDAWSSLATSLIHTNDTLSSEILFDAASKLEISFTDENMMNRLRQFAGLDPEE</sequence>
<dbReference type="InterPro" id="IPR046357">
    <property type="entry name" value="PPIase_dom_sf"/>
</dbReference>
<dbReference type="EMBL" id="DWWM01000048">
    <property type="protein sequence ID" value="HJC36950.1"/>
    <property type="molecule type" value="Genomic_DNA"/>
</dbReference>
<reference evidence="2" key="1">
    <citation type="journal article" date="2021" name="PeerJ">
        <title>Extensive microbial diversity within the chicken gut microbiome revealed by metagenomics and culture.</title>
        <authorList>
            <person name="Gilroy R."/>
            <person name="Ravi A."/>
            <person name="Getino M."/>
            <person name="Pursley I."/>
            <person name="Horton D.L."/>
            <person name="Alikhan N.F."/>
            <person name="Baker D."/>
            <person name="Gharbi K."/>
            <person name="Hall N."/>
            <person name="Watson M."/>
            <person name="Adriaenssens E.M."/>
            <person name="Foster-Nyarko E."/>
            <person name="Jarju S."/>
            <person name="Secka A."/>
            <person name="Antonio M."/>
            <person name="Oren A."/>
            <person name="Chaudhuri R.R."/>
            <person name="La Ragione R."/>
            <person name="Hildebrand F."/>
            <person name="Pallen M.J."/>
        </authorList>
    </citation>
    <scope>NUCLEOTIDE SEQUENCE</scope>
    <source>
        <strain evidence="2">CHK187-11901</strain>
    </source>
</reference>
<keyword evidence="1" id="KW-0472">Membrane</keyword>
<gene>
    <name evidence="2" type="ORF">H9702_07440</name>
</gene>
<comment type="caution">
    <text evidence="2">The sequence shown here is derived from an EMBL/GenBank/DDBJ whole genome shotgun (WGS) entry which is preliminary data.</text>
</comment>
<keyword evidence="1" id="KW-1133">Transmembrane helix</keyword>
<evidence type="ECO:0000313" key="3">
    <source>
        <dbReference type="Proteomes" id="UP000823896"/>
    </source>
</evidence>
<organism evidence="2 3">
    <name type="scientific">Candidatus Merdibacter merdavium</name>
    <dbReference type="NCBI Taxonomy" id="2838692"/>
    <lineage>
        <taxon>Bacteria</taxon>
        <taxon>Bacillati</taxon>
        <taxon>Bacillota</taxon>
        <taxon>Erysipelotrichia</taxon>
        <taxon>Erysipelotrichales</taxon>
        <taxon>Erysipelotrichaceae</taxon>
        <taxon>Merdibacter</taxon>
    </lineage>
</organism>
<feature type="transmembrane region" description="Helical" evidence="1">
    <location>
        <begin position="9"/>
        <end position="27"/>
    </location>
</feature>
<evidence type="ECO:0000313" key="2">
    <source>
        <dbReference type="EMBL" id="HJC36950.1"/>
    </source>
</evidence>
<dbReference type="Proteomes" id="UP000823896">
    <property type="component" value="Unassembled WGS sequence"/>
</dbReference>
<dbReference type="AlphaFoldDB" id="A0A9D2NT88"/>
<reference evidence="2" key="2">
    <citation type="submission" date="2021-04" db="EMBL/GenBank/DDBJ databases">
        <authorList>
            <person name="Gilroy R."/>
        </authorList>
    </citation>
    <scope>NUCLEOTIDE SEQUENCE</scope>
    <source>
        <strain evidence="2">CHK187-11901</strain>
    </source>
</reference>
<dbReference type="SUPFAM" id="SSF54534">
    <property type="entry name" value="FKBP-like"/>
    <property type="match status" value="1"/>
</dbReference>
<dbReference type="GO" id="GO:0003755">
    <property type="term" value="F:peptidyl-prolyl cis-trans isomerase activity"/>
    <property type="evidence" value="ECO:0007669"/>
    <property type="project" value="InterPro"/>
</dbReference>
<protein>
    <recommendedName>
        <fullName evidence="4">Peptidylprolyl isomerase</fullName>
    </recommendedName>
</protein>
<evidence type="ECO:0008006" key="4">
    <source>
        <dbReference type="Google" id="ProtNLM"/>
    </source>
</evidence>
<keyword evidence="1" id="KW-0812">Transmembrane</keyword>
<evidence type="ECO:0000256" key="1">
    <source>
        <dbReference type="SAM" id="Phobius"/>
    </source>
</evidence>
<name>A0A9D2NT88_9FIRM</name>
<dbReference type="Gene3D" id="3.10.50.40">
    <property type="match status" value="1"/>
</dbReference>
<proteinExistence type="predicted"/>